<dbReference type="GO" id="GO:0070006">
    <property type="term" value="F:metalloaminopeptidase activity"/>
    <property type="evidence" value="ECO:0007669"/>
    <property type="project" value="InterPro"/>
</dbReference>
<evidence type="ECO:0000256" key="14">
    <source>
        <dbReference type="ARBA" id="ARBA00044351"/>
    </source>
</evidence>
<feature type="domain" description="Aminopeptidase P N-terminal" evidence="17">
    <location>
        <begin position="17"/>
        <end position="153"/>
    </location>
</feature>
<comment type="cofactor">
    <cofactor evidence="1">
        <name>Mn(2+)</name>
        <dbReference type="ChEBI" id="CHEBI:29035"/>
    </cofactor>
</comment>
<evidence type="ECO:0000256" key="3">
    <source>
        <dbReference type="ARBA" id="ARBA00022670"/>
    </source>
</evidence>
<dbReference type="Pfam" id="PF00557">
    <property type="entry name" value="Peptidase_M24"/>
    <property type="match status" value="1"/>
</dbReference>
<evidence type="ECO:0000256" key="6">
    <source>
        <dbReference type="ARBA" id="ARBA00022997"/>
    </source>
</evidence>
<comment type="subunit">
    <text evidence="2">Homodimer.</text>
</comment>
<evidence type="ECO:0000256" key="7">
    <source>
        <dbReference type="ARBA" id="ARBA00023049"/>
    </source>
</evidence>
<dbReference type="InterPro" id="IPR029149">
    <property type="entry name" value="Creatin/AminoP/Spt16_N"/>
</dbReference>
<dbReference type="InterPro" id="IPR052433">
    <property type="entry name" value="X-Pro_dipept-like"/>
</dbReference>
<name>A0AAN7PEI2_9COLE</name>
<keyword evidence="8" id="KW-0464">Manganese</keyword>
<evidence type="ECO:0000256" key="10">
    <source>
        <dbReference type="ARBA" id="ARBA00044051"/>
    </source>
</evidence>
<evidence type="ECO:0000313" key="19">
    <source>
        <dbReference type="Proteomes" id="UP001353858"/>
    </source>
</evidence>
<dbReference type="PANTHER" id="PTHR48480:SF2">
    <property type="entry name" value="PEPTIDASE D"/>
    <property type="match status" value="1"/>
</dbReference>
<accession>A0AAN7PEI2</accession>
<dbReference type="AlphaFoldDB" id="A0AAN7PEI2"/>
<dbReference type="Pfam" id="PF05195">
    <property type="entry name" value="AMP_N"/>
    <property type="match status" value="1"/>
</dbReference>
<dbReference type="InterPro" id="IPR000994">
    <property type="entry name" value="Pept_M24"/>
</dbReference>
<evidence type="ECO:0000256" key="5">
    <source>
        <dbReference type="ARBA" id="ARBA00022801"/>
    </source>
</evidence>
<dbReference type="GO" id="GO:0006508">
    <property type="term" value="P:proteolysis"/>
    <property type="evidence" value="ECO:0007669"/>
    <property type="project" value="UniProtKB-KW"/>
</dbReference>
<evidence type="ECO:0000256" key="12">
    <source>
        <dbReference type="ARBA" id="ARBA00044252"/>
    </source>
</evidence>
<evidence type="ECO:0000256" key="4">
    <source>
        <dbReference type="ARBA" id="ARBA00022723"/>
    </source>
</evidence>
<keyword evidence="5" id="KW-0378">Hydrolase</keyword>
<evidence type="ECO:0000256" key="9">
    <source>
        <dbReference type="ARBA" id="ARBA00043990"/>
    </source>
</evidence>
<dbReference type="EC" id="3.4.13.9" evidence="10"/>
<evidence type="ECO:0000256" key="13">
    <source>
        <dbReference type="ARBA" id="ARBA00044284"/>
    </source>
</evidence>
<evidence type="ECO:0000256" key="2">
    <source>
        <dbReference type="ARBA" id="ARBA00011738"/>
    </source>
</evidence>
<dbReference type="SUPFAM" id="SSF55920">
    <property type="entry name" value="Creatinase/aminopeptidase"/>
    <property type="match status" value="1"/>
</dbReference>
<dbReference type="InterPro" id="IPR001131">
    <property type="entry name" value="Peptidase_M24B_aminopep-P_CS"/>
</dbReference>
<keyword evidence="4 16" id="KW-0479">Metal-binding</keyword>
<dbReference type="CDD" id="cd01087">
    <property type="entry name" value="Prolidase"/>
    <property type="match status" value="1"/>
</dbReference>
<gene>
    <name evidence="18" type="ORF">RN001_006827</name>
</gene>
<organism evidence="18 19">
    <name type="scientific">Aquatica leii</name>
    <dbReference type="NCBI Taxonomy" id="1421715"/>
    <lineage>
        <taxon>Eukaryota</taxon>
        <taxon>Metazoa</taxon>
        <taxon>Ecdysozoa</taxon>
        <taxon>Arthropoda</taxon>
        <taxon>Hexapoda</taxon>
        <taxon>Insecta</taxon>
        <taxon>Pterygota</taxon>
        <taxon>Neoptera</taxon>
        <taxon>Endopterygota</taxon>
        <taxon>Coleoptera</taxon>
        <taxon>Polyphaga</taxon>
        <taxon>Elateriformia</taxon>
        <taxon>Elateroidea</taxon>
        <taxon>Lampyridae</taxon>
        <taxon>Luciolinae</taxon>
        <taxon>Aquatica</taxon>
    </lineage>
</organism>
<dbReference type="InterPro" id="IPR036005">
    <property type="entry name" value="Creatinase/aminopeptidase-like"/>
</dbReference>
<evidence type="ECO:0000256" key="1">
    <source>
        <dbReference type="ARBA" id="ARBA00001936"/>
    </source>
</evidence>
<dbReference type="GO" id="GO:0030145">
    <property type="term" value="F:manganese ion binding"/>
    <property type="evidence" value="ECO:0007669"/>
    <property type="project" value="InterPro"/>
</dbReference>
<evidence type="ECO:0000256" key="15">
    <source>
        <dbReference type="ARBA" id="ARBA00048994"/>
    </source>
</evidence>
<dbReference type="InterPro" id="IPR007865">
    <property type="entry name" value="Aminopep_P_N"/>
</dbReference>
<evidence type="ECO:0000256" key="11">
    <source>
        <dbReference type="ARBA" id="ARBA00044141"/>
    </source>
</evidence>
<dbReference type="EMBL" id="JARPUR010000002">
    <property type="protein sequence ID" value="KAK4883508.1"/>
    <property type="molecule type" value="Genomic_DNA"/>
</dbReference>
<dbReference type="SUPFAM" id="SSF53092">
    <property type="entry name" value="Creatinase/prolidase N-terminal domain"/>
    <property type="match status" value="1"/>
</dbReference>
<keyword evidence="19" id="KW-1185">Reference proteome</keyword>
<keyword evidence="3" id="KW-0645">Protease</keyword>
<dbReference type="SMART" id="SM01011">
    <property type="entry name" value="AMP_N"/>
    <property type="match status" value="1"/>
</dbReference>
<comment type="catalytic activity">
    <reaction evidence="15">
        <text>Xaa-L-Pro dipeptide + H2O = an L-alpha-amino acid + L-proline</text>
        <dbReference type="Rhea" id="RHEA:76407"/>
        <dbReference type="ChEBI" id="CHEBI:15377"/>
        <dbReference type="ChEBI" id="CHEBI:59869"/>
        <dbReference type="ChEBI" id="CHEBI:60039"/>
        <dbReference type="ChEBI" id="CHEBI:195196"/>
        <dbReference type="EC" id="3.4.13.9"/>
    </reaction>
</comment>
<dbReference type="Gene3D" id="3.40.350.10">
    <property type="entry name" value="Creatinase/prolidase N-terminal domain"/>
    <property type="match status" value="1"/>
</dbReference>
<evidence type="ECO:0000256" key="16">
    <source>
        <dbReference type="RuleBase" id="RU000590"/>
    </source>
</evidence>
<reference evidence="19" key="1">
    <citation type="submission" date="2023-01" db="EMBL/GenBank/DDBJ databases">
        <title>Key to firefly adult light organ development and bioluminescence: homeobox transcription factors regulate luciferase expression and transportation to peroxisome.</title>
        <authorList>
            <person name="Fu X."/>
        </authorList>
    </citation>
    <scope>NUCLEOTIDE SEQUENCE [LARGE SCALE GENOMIC DNA]</scope>
</reference>
<dbReference type="Proteomes" id="UP001353858">
    <property type="component" value="Unassembled WGS sequence"/>
</dbReference>
<protein>
    <recommendedName>
        <fullName evidence="11">Xaa-Pro dipeptidase</fullName>
        <ecNumber evidence="10">3.4.13.9</ecNumber>
    </recommendedName>
    <alternativeName>
        <fullName evidence="14">Imidodipeptidase</fullName>
    </alternativeName>
    <alternativeName>
        <fullName evidence="12">Peptidase D</fullName>
    </alternativeName>
    <alternativeName>
        <fullName evidence="13">Proline dipeptidase</fullName>
    </alternativeName>
</protein>
<dbReference type="PROSITE" id="PS00491">
    <property type="entry name" value="PROLINE_PEPTIDASE"/>
    <property type="match status" value="1"/>
</dbReference>
<keyword evidence="7" id="KW-0482">Metalloprotease</keyword>
<comment type="similarity">
    <text evidence="9">Belongs to the peptidase M24B family. Eukaryotic-type prolidase subfamily.</text>
</comment>
<sequence length="483" mass="54033">MTSANTKIWVGPGTLEVNSDLYALNRQRLVERLQIKDVIKGSIVLLQGGQDIPVYNSDITYLFRQEPYFQWAFGVPESLCYGAIDVDSGSSYLFVPRYPTEYTVWMGPQLSFENLKKKYGLDFVYYTEELCTVLKNLDPRMLLVVNGVSTDSGLATEPVHFDGMECFNVDTATLYPEISELRVIKTDYELEVINYITELSSMAHKRLMRLVKPGMMEYICEAEFLYFIYTHGGCRHPSYTCTCASGRRTAILHYGHTGTPNDGILCNGEMCLFAMGASYFGYKTDIACSFPVNGKFTHDQKIIYEAVLRANQAVQREARPGTSWACMHVLANRVLLSALKDAGLLQGDVSVMVTAGLGAIFQPHGLGHLVGLDVHDVGGYLPESPPRLKHPKGMEKLRTSRVLKKGMVLTIEPGCYFIDYLLDAAINDPLLHQFLVMEVIDRFRAFGGIRIADVVVVTEIGVRNLVNLPRTVEEVESYMANGE</sequence>
<proteinExistence type="inferred from homology"/>
<evidence type="ECO:0000313" key="18">
    <source>
        <dbReference type="EMBL" id="KAK4883508.1"/>
    </source>
</evidence>
<evidence type="ECO:0000256" key="8">
    <source>
        <dbReference type="ARBA" id="ARBA00023211"/>
    </source>
</evidence>
<dbReference type="Gene3D" id="3.90.230.10">
    <property type="entry name" value="Creatinase/methionine aminopeptidase superfamily"/>
    <property type="match status" value="1"/>
</dbReference>
<dbReference type="GO" id="GO:0102009">
    <property type="term" value="F:proline dipeptidase activity"/>
    <property type="evidence" value="ECO:0007669"/>
    <property type="project" value="UniProtKB-EC"/>
</dbReference>
<evidence type="ECO:0000259" key="17">
    <source>
        <dbReference type="SMART" id="SM01011"/>
    </source>
</evidence>
<keyword evidence="6" id="KW-0224">Dipeptidase</keyword>
<dbReference type="PANTHER" id="PTHR48480">
    <property type="match status" value="1"/>
</dbReference>
<comment type="caution">
    <text evidence="18">The sequence shown here is derived from an EMBL/GenBank/DDBJ whole genome shotgun (WGS) entry which is preliminary data.</text>
</comment>